<keyword evidence="3" id="KW-1185">Reference proteome</keyword>
<dbReference type="InterPro" id="IPR036051">
    <property type="entry name" value="KRAB_dom_sf"/>
</dbReference>
<feature type="compositionally biased region" description="Low complexity" evidence="1">
    <location>
        <begin position="14"/>
        <end position="23"/>
    </location>
</feature>
<dbReference type="SUPFAM" id="SSF109640">
    <property type="entry name" value="KRAB domain (Kruppel-associated box)"/>
    <property type="match status" value="1"/>
</dbReference>
<dbReference type="PANTHER" id="PTHR46880">
    <property type="entry name" value="RAS-ASSOCIATING DOMAIN-CONTAINING PROTEIN"/>
    <property type="match status" value="1"/>
</dbReference>
<accession>A0ABM3Z4U2</accession>
<dbReference type="PANTHER" id="PTHR46880:SF8">
    <property type="entry name" value="E3 SUMO-PROTEIN LIGASE KIAA1586"/>
    <property type="match status" value="1"/>
</dbReference>
<dbReference type="InterPro" id="IPR001909">
    <property type="entry name" value="KRAB"/>
</dbReference>
<gene>
    <name evidence="4" type="primary">LOC117657888</name>
</gene>
<reference evidence="4" key="1">
    <citation type="submission" date="2025-08" db="UniProtKB">
        <authorList>
            <consortium name="RefSeq"/>
        </authorList>
    </citation>
    <scope>IDENTIFICATION</scope>
    <source>
        <tissue evidence="4">Blood</tissue>
    </source>
</reference>
<sequence>MEPGVEAGGGPGEGLSLLRLPLPGKSPQLTRGTSGSPPARLSASCGAPGVKESECEVLERQAFEPSVEMKKNLSGGFELASLKDSRPEGSTDIVGGLQRVQILSETDGRSEEEDREPLCYNVITGLVTIEDVTVYFSEEESSQLDPDQKALHKEVMLENSRNVASLVALNRMKRRQNFPVRISKKPRLESVVSEMALDDIKQSQPQQAQPLQPLQFGENSLSVIEINNDTSKIENSLPECWTMQQYNNFKEKYDGLEISNKKLGCKHCAKHDFLKMKNIHVSKEWKHFQIEAAGRNREVKQASLRKKMKEHFSSKAHNICKENIKQGEEASTAKYKMNEKYIQIICRVFNTVYSLAQRCKPFSDTEDEIEMQIKNGLDMGIGLHSRKTAVKIVDFIAREIKKQLFTKIIENNLKICLIIDEASTVSCKPVVILFLKVEDSDTSPTIFLELIELEKQDAETIYSSVMQSLNNVGLTKNYLKKI</sequence>
<dbReference type="Proteomes" id="UP001652622">
    <property type="component" value="Unplaced"/>
</dbReference>
<protein>
    <submittedName>
        <fullName evidence="4">E3 SUMO-protein ligase KIAA1586-like</fullName>
    </submittedName>
</protein>
<dbReference type="Gene3D" id="6.10.140.140">
    <property type="match status" value="1"/>
</dbReference>
<feature type="domain" description="KRAB" evidence="2">
    <location>
        <begin position="127"/>
        <end position="210"/>
    </location>
</feature>
<dbReference type="PROSITE" id="PS50805">
    <property type="entry name" value="KRAB"/>
    <property type="match status" value="1"/>
</dbReference>
<dbReference type="Pfam" id="PF01352">
    <property type="entry name" value="KRAB"/>
    <property type="match status" value="1"/>
</dbReference>
<proteinExistence type="predicted"/>
<dbReference type="GeneID" id="117657888"/>
<dbReference type="CDD" id="cd07765">
    <property type="entry name" value="KRAB_A-box"/>
    <property type="match status" value="1"/>
</dbReference>
<evidence type="ECO:0000313" key="3">
    <source>
        <dbReference type="Proteomes" id="UP001652622"/>
    </source>
</evidence>
<dbReference type="SMART" id="SM00349">
    <property type="entry name" value="KRAB"/>
    <property type="match status" value="1"/>
</dbReference>
<organism evidence="3 4">
    <name type="scientific">Pantherophis guttatus</name>
    <name type="common">Corn snake</name>
    <name type="synonym">Elaphe guttata</name>
    <dbReference type="NCBI Taxonomy" id="94885"/>
    <lineage>
        <taxon>Eukaryota</taxon>
        <taxon>Metazoa</taxon>
        <taxon>Chordata</taxon>
        <taxon>Craniata</taxon>
        <taxon>Vertebrata</taxon>
        <taxon>Euteleostomi</taxon>
        <taxon>Lepidosauria</taxon>
        <taxon>Squamata</taxon>
        <taxon>Bifurcata</taxon>
        <taxon>Unidentata</taxon>
        <taxon>Episquamata</taxon>
        <taxon>Toxicofera</taxon>
        <taxon>Serpentes</taxon>
        <taxon>Colubroidea</taxon>
        <taxon>Colubridae</taxon>
        <taxon>Colubrinae</taxon>
        <taxon>Pantherophis</taxon>
    </lineage>
</organism>
<evidence type="ECO:0000313" key="4">
    <source>
        <dbReference type="RefSeq" id="XP_060543381.1"/>
    </source>
</evidence>
<name>A0ABM3Z4U2_PANGU</name>
<evidence type="ECO:0000259" key="2">
    <source>
        <dbReference type="PROSITE" id="PS50805"/>
    </source>
</evidence>
<feature type="compositionally biased region" description="Polar residues" evidence="1">
    <location>
        <begin position="27"/>
        <end position="36"/>
    </location>
</feature>
<dbReference type="RefSeq" id="XP_060543381.1">
    <property type="nucleotide sequence ID" value="XM_060687398.1"/>
</dbReference>
<feature type="compositionally biased region" description="Gly residues" evidence="1">
    <location>
        <begin position="1"/>
        <end position="13"/>
    </location>
</feature>
<feature type="region of interest" description="Disordered" evidence="1">
    <location>
        <begin position="1"/>
        <end position="47"/>
    </location>
</feature>
<evidence type="ECO:0000256" key="1">
    <source>
        <dbReference type="SAM" id="MobiDB-lite"/>
    </source>
</evidence>